<comment type="caution">
    <text evidence="1">The sequence shown here is derived from an EMBL/GenBank/DDBJ whole genome shotgun (WGS) entry which is preliminary data.</text>
</comment>
<accession>A0A329U3M5</accession>
<proteinExistence type="predicted"/>
<dbReference type="AlphaFoldDB" id="A0A329U3M5"/>
<protein>
    <submittedName>
        <fullName evidence="1">Uncharacterized protein</fullName>
    </submittedName>
</protein>
<name>A0A329U3M5_9FIRM</name>
<dbReference type="OrthoDB" id="661807at2"/>
<sequence length="97" mass="11388">MKQDFTIWRNQILQNPWDISPLKFGMSQDEVIEIFGNPDAVSTMRSSGKHLILKYCDIELHFDRKAPHGLYLVYSDDEIELSMTAEHEERSNPYENI</sequence>
<evidence type="ECO:0000313" key="2">
    <source>
        <dbReference type="Proteomes" id="UP000251144"/>
    </source>
</evidence>
<organism evidence="1 2">
    <name type="scientific">Faecalibacterium prausnitzii</name>
    <dbReference type="NCBI Taxonomy" id="853"/>
    <lineage>
        <taxon>Bacteria</taxon>
        <taxon>Bacillati</taxon>
        <taxon>Bacillota</taxon>
        <taxon>Clostridia</taxon>
        <taxon>Eubacteriales</taxon>
        <taxon>Oscillospiraceae</taxon>
        <taxon>Faecalibacterium</taxon>
    </lineage>
</organism>
<dbReference type="RefSeq" id="WP_147624385.1">
    <property type="nucleotide sequence ID" value="NZ_PRLB01000001.1"/>
</dbReference>
<dbReference type="EMBL" id="PRLB01000001">
    <property type="protein sequence ID" value="RAW55606.1"/>
    <property type="molecule type" value="Genomic_DNA"/>
</dbReference>
<evidence type="ECO:0000313" key="1">
    <source>
        <dbReference type="EMBL" id="RAW55606.1"/>
    </source>
</evidence>
<reference evidence="1 2" key="1">
    <citation type="submission" date="2018-02" db="EMBL/GenBank/DDBJ databases">
        <title>Complete genome sequencing of Faecalibacterium prausnitzii strains isolated from the human gut.</title>
        <authorList>
            <person name="Fitzgerald B.C."/>
            <person name="Shkoporov A.N."/>
            <person name="Ross P.R."/>
            <person name="Hill C."/>
        </authorList>
    </citation>
    <scope>NUCLEOTIDE SEQUENCE [LARGE SCALE GENOMIC DNA]</scope>
    <source>
        <strain evidence="1 2">APC942/32-1</strain>
    </source>
</reference>
<gene>
    <name evidence="1" type="ORF">C4N26_01000</name>
</gene>
<dbReference type="Proteomes" id="UP000251144">
    <property type="component" value="Unassembled WGS sequence"/>
</dbReference>